<dbReference type="InterPro" id="IPR022074">
    <property type="entry name" value="DUF3626"/>
</dbReference>
<keyword evidence="2" id="KW-1185">Reference proteome</keyword>
<organism evidence="1 2">
    <name type="scientific">Spirobacillus cienkowskii</name>
    <dbReference type="NCBI Taxonomy" id="495820"/>
    <lineage>
        <taxon>Bacteria</taxon>
        <taxon>Pseudomonadati</taxon>
        <taxon>Bdellovibrionota</taxon>
        <taxon>Oligoflexia</taxon>
        <taxon>Silvanigrellales</taxon>
        <taxon>Spirobacillus</taxon>
    </lineage>
</organism>
<dbReference type="Proteomes" id="UP000253934">
    <property type="component" value="Unassembled WGS sequence"/>
</dbReference>
<accession>A0A369KQV5</accession>
<dbReference type="Pfam" id="PF12294">
    <property type="entry name" value="DUF3626"/>
    <property type="match status" value="1"/>
</dbReference>
<comment type="caution">
    <text evidence="1">The sequence shown here is derived from an EMBL/GenBank/DDBJ whole genome shotgun (WGS) entry which is preliminary data.</text>
</comment>
<proteinExistence type="predicted"/>
<protein>
    <submittedName>
        <fullName evidence="1">DUF3626 domain-containing protein</fullName>
    </submittedName>
</protein>
<dbReference type="EMBL" id="QOVW01000076">
    <property type="protein sequence ID" value="RDB35760.1"/>
    <property type="molecule type" value="Genomic_DNA"/>
</dbReference>
<gene>
    <name evidence="1" type="ORF">DCC88_08655</name>
</gene>
<dbReference type="AlphaFoldDB" id="A0A369KQV5"/>
<evidence type="ECO:0000313" key="1">
    <source>
        <dbReference type="EMBL" id="RDB35760.1"/>
    </source>
</evidence>
<evidence type="ECO:0000313" key="2">
    <source>
        <dbReference type="Proteomes" id="UP000253934"/>
    </source>
</evidence>
<reference evidence="1" key="1">
    <citation type="submission" date="2018-04" db="EMBL/GenBank/DDBJ databases">
        <title>Draft genome sequence of the Candidatus Spirobacillus cienkowskii, a pathogen of freshwater Daphnia species, reconstructed from hemolymph metagenomic reads.</title>
        <authorList>
            <person name="Bresciani L."/>
            <person name="Lemos L.N."/>
            <person name="Wale N."/>
            <person name="Lin J.Y."/>
            <person name="Fernandes G.R."/>
            <person name="Duffy M.A."/>
            <person name="Rodrigues J.M."/>
        </authorList>
    </citation>
    <scope>NUCLEOTIDE SEQUENCE [LARGE SCALE GENOMIC DNA]</scope>
    <source>
        <strain evidence="1">Binning01</strain>
    </source>
</reference>
<name>A0A369KQV5_9BACT</name>
<sequence>MNKKETYAKIFQKTILKRADDRCLENHKDNYCKALNRLKVYCHNNEQEAEKLLRQIIEVLHKSRITINFNSLNFDFLNLLKKRELLNCFHFSDKPNEVSVYNIGRDSIETSTFELTKLNMSRYQSYALTKGFSLSKKPLNKDFHPYSRPIYAALDFLNHQHGGAQQYGKSFFVLKDYVKQICTFSPFDTYGNRFQGDINKLCTYFSFENLIANCQNDFFGYNCLKSLIYKARNINFAIHNNYGTGAEGNYIECHIHGQILIERDIKHIFLSKRELNEMYLKKNITIILNLISEMNSKFPKTDGLDFIILIND</sequence>